<proteinExistence type="predicted"/>
<dbReference type="AlphaFoldDB" id="A0A9X2H6Z9"/>
<evidence type="ECO:0000313" key="4">
    <source>
        <dbReference type="Proteomes" id="UP001139722"/>
    </source>
</evidence>
<keyword evidence="3" id="KW-0808">Transferase</keyword>
<name>A0A9X2H6Z9_9MICO</name>
<feature type="domain" description="23S rRNA (guanine(745)-N(1))-methyltransferase N-terminal" evidence="2">
    <location>
        <begin position="47"/>
        <end position="85"/>
    </location>
</feature>
<protein>
    <submittedName>
        <fullName evidence="3">SAM-dependent methyltransferase</fullName>
    </submittedName>
</protein>
<reference evidence="3" key="1">
    <citation type="submission" date="2022-06" db="EMBL/GenBank/DDBJ databases">
        <title>Sequencing the genomes of 1000 actinobacteria strains.</title>
        <authorList>
            <person name="Klenk H.-P."/>
        </authorList>
    </citation>
    <scope>NUCLEOTIDE SEQUENCE</scope>
    <source>
        <strain evidence="3">DSM 22016</strain>
    </source>
</reference>
<sequence length="330" mass="36027">MVLRGSHRSRDQGRTRVRSRRTPLTAEQLNRTTESGTGTMSLDTTWFRCPICMRRLAPIQRLVIGCDTGHRFDVSKHGTVTLLPPKAPRTIGDDSEMLAARASLLDSRLYEPIAHAVVQATGQWRRSEVHTARDPSARPRIADFGSGTGYYTNAVAREHVGSPVLAADRSPIAARMSARAVADATGVILDIWRPLPLNDDVVDIALNVFAPRNPAEYARVMRADGILVVVVPREDHLIELQRAGAMLSISDDKGAKVTAALVEAGFTRETGAAVEYRREIDAAQRELLTDMGPTAHHVRSADERPSGSPARSSVTVSVEVLTFRLDARGD</sequence>
<dbReference type="CDD" id="cd02440">
    <property type="entry name" value="AdoMet_MTases"/>
    <property type="match status" value="1"/>
</dbReference>
<organism evidence="3 4">
    <name type="scientific">Agromyces terreus</name>
    <dbReference type="NCBI Taxonomy" id="424795"/>
    <lineage>
        <taxon>Bacteria</taxon>
        <taxon>Bacillati</taxon>
        <taxon>Actinomycetota</taxon>
        <taxon>Actinomycetes</taxon>
        <taxon>Micrococcales</taxon>
        <taxon>Microbacteriaceae</taxon>
        <taxon>Agromyces</taxon>
    </lineage>
</organism>
<keyword evidence="4" id="KW-1185">Reference proteome</keyword>
<accession>A0A9X2H6Z9</accession>
<dbReference type="RefSeq" id="WP_156997938.1">
    <property type="nucleotide sequence ID" value="NZ_JAMZDY010000001.1"/>
</dbReference>
<dbReference type="OrthoDB" id="108476at2"/>
<comment type="caution">
    <text evidence="3">The sequence shown here is derived from an EMBL/GenBank/DDBJ whole genome shotgun (WGS) entry which is preliminary data.</text>
</comment>
<dbReference type="Proteomes" id="UP001139722">
    <property type="component" value="Unassembled WGS sequence"/>
</dbReference>
<dbReference type="GO" id="GO:0032259">
    <property type="term" value="P:methylation"/>
    <property type="evidence" value="ECO:0007669"/>
    <property type="project" value="UniProtKB-KW"/>
</dbReference>
<evidence type="ECO:0000259" key="2">
    <source>
        <dbReference type="Pfam" id="PF21302"/>
    </source>
</evidence>
<dbReference type="Pfam" id="PF21302">
    <property type="entry name" value="Zn_ribbon_RlmA"/>
    <property type="match status" value="1"/>
</dbReference>
<dbReference type="InterPro" id="IPR048647">
    <property type="entry name" value="RlmA_N"/>
</dbReference>
<gene>
    <name evidence="3" type="ORF">BJ978_002588</name>
</gene>
<dbReference type="SUPFAM" id="SSF53335">
    <property type="entry name" value="S-adenosyl-L-methionine-dependent methyltransferases"/>
    <property type="match status" value="1"/>
</dbReference>
<feature type="region of interest" description="Disordered" evidence="1">
    <location>
        <begin position="1"/>
        <end position="22"/>
    </location>
</feature>
<dbReference type="InterPro" id="IPR029063">
    <property type="entry name" value="SAM-dependent_MTases_sf"/>
</dbReference>
<keyword evidence="3" id="KW-0489">Methyltransferase</keyword>
<feature type="region of interest" description="Disordered" evidence="1">
    <location>
        <begin position="291"/>
        <end position="313"/>
    </location>
</feature>
<evidence type="ECO:0000256" key="1">
    <source>
        <dbReference type="SAM" id="MobiDB-lite"/>
    </source>
</evidence>
<dbReference type="GO" id="GO:0008168">
    <property type="term" value="F:methyltransferase activity"/>
    <property type="evidence" value="ECO:0007669"/>
    <property type="project" value="UniProtKB-KW"/>
</dbReference>
<evidence type="ECO:0000313" key="3">
    <source>
        <dbReference type="EMBL" id="MCP2371912.1"/>
    </source>
</evidence>
<dbReference type="EMBL" id="JAMZDY010000001">
    <property type="protein sequence ID" value="MCP2371912.1"/>
    <property type="molecule type" value="Genomic_DNA"/>
</dbReference>
<dbReference type="Gene3D" id="3.40.50.150">
    <property type="entry name" value="Vaccinia Virus protein VP39"/>
    <property type="match status" value="1"/>
</dbReference>